<evidence type="ECO:0000313" key="3">
    <source>
        <dbReference type="Proteomes" id="UP001472677"/>
    </source>
</evidence>
<reference evidence="2 3" key="1">
    <citation type="journal article" date="2024" name="G3 (Bethesda)">
        <title>Genome assembly of Hibiscus sabdariffa L. provides insights into metabolisms of medicinal natural products.</title>
        <authorList>
            <person name="Kim T."/>
        </authorList>
    </citation>
    <scope>NUCLEOTIDE SEQUENCE [LARGE SCALE GENOMIC DNA]</scope>
    <source>
        <strain evidence="2">TK-2024</strain>
        <tissue evidence="2">Old leaves</tissue>
    </source>
</reference>
<sequence length="127" mass="14320">MALVSFIGRVLFASVFILSAWQELNEFGVDGGPAGKELTPKFDVFSSSVSAHARFLQGPEFYVLHQLILTPVLYEFGLLFEKLSQDLALLGALLFFIGMKKKYSFPGRQLRIKAPKPNNIILNKYHR</sequence>
<keyword evidence="3" id="KW-1185">Reference proteome</keyword>
<gene>
    <name evidence="2" type="ORF">V6N12_011496</name>
</gene>
<name>A0ABR2B2X6_9ROSI</name>
<protein>
    <submittedName>
        <fullName evidence="2">Uncharacterized protein</fullName>
    </submittedName>
</protein>
<dbReference type="PANTHER" id="PTHR31474:SF1">
    <property type="entry name" value="EXPRESSED PROTEIN"/>
    <property type="match status" value="1"/>
</dbReference>
<keyword evidence="1" id="KW-0732">Signal</keyword>
<feature type="signal peptide" evidence="1">
    <location>
        <begin position="1"/>
        <end position="22"/>
    </location>
</feature>
<dbReference type="InterPro" id="IPR008637">
    <property type="entry name" value="HR_lesion"/>
</dbReference>
<feature type="chain" id="PRO_5045207506" evidence="1">
    <location>
        <begin position="23"/>
        <end position="127"/>
    </location>
</feature>
<evidence type="ECO:0000256" key="1">
    <source>
        <dbReference type="SAM" id="SignalP"/>
    </source>
</evidence>
<accession>A0ABR2B2X6</accession>
<dbReference type="Pfam" id="PF05514">
    <property type="entry name" value="HR_lesion"/>
    <property type="match status" value="1"/>
</dbReference>
<dbReference type="PANTHER" id="PTHR31474">
    <property type="entry name" value="HR-LIKE LESION-INDUCER"/>
    <property type="match status" value="1"/>
</dbReference>
<organism evidence="2 3">
    <name type="scientific">Hibiscus sabdariffa</name>
    <name type="common">roselle</name>
    <dbReference type="NCBI Taxonomy" id="183260"/>
    <lineage>
        <taxon>Eukaryota</taxon>
        <taxon>Viridiplantae</taxon>
        <taxon>Streptophyta</taxon>
        <taxon>Embryophyta</taxon>
        <taxon>Tracheophyta</taxon>
        <taxon>Spermatophyta</taxon>
        <taxon>Magnoliopsida</taxon>
        <taxon>eudicotyledons</taxon>
        <taxon>Gunneridae</taxon>
        <taxon>Pentapetalae</taxon>
        <taxon>rosids</taxon>
        <taxon>malvids</taxon>
        <taxon>Malvales</taxon>
        <taxon>Malvaceae</taxon>
        <taxon>Malvoideae</taxon>
        <taxon>Hibiscus</taxon>
    </lineage>
</organism>
<evidence type="ECO:0000313" key="2">
    <source>
        <dbReference type="EMBL" id="KAK8500849.1"/>
    </source>
</evidence>
<proteinExistence type="predicted"/>
<comment type="caution">
    <text evidence="2">The sequence shown here is derived from an EMBL/GenBank/DDBJ whole genome shotgun (WGS) entry which is preliminary data.</text>
</comment>
<dbReference type="EMBL" id="JBBPBM010000204">
    <property type="protein sequence ID" value="KAK8500849.1"/>
    <property type="molecule type" value="Genomic_DNA"/>
</dbReference>
<dbReference type="Proteomes" id="UP001472677">
    <property type="component" value="Unassembled WGS sequence"/>
</dbReference>